<gene>
    <name evidence="5" type="ORF">NBRC116591_38280</name>
</gene>
<dbReference type="InterPro" id="IPR050204">
    <property type="entry name" value="AraC_XylS_family_regulators"/>
</dbReference>
<keyword evidence="6" id="KW-1185">Reference proteome</keyword>
<accession>A0ABQ0AED3</accession>
<dbReference type="Pfam" id="PF12833">
    <property type="entry name" value="HTH_18"/>
    <property type="match status" value="1"/>
</dbReference>
<evidence type="ECO:0000256" key="2">
    <source>
        <dbReference type="ARBA" id="ARBA00023125"/>
    </source>
</evidence>
<dbReference type="PROSITE" id="PS01124">
    <property type="entry name" value="HTH_ARAC_FAMILY_2"/>
    <property type="match status" value="1"/>
</dbReference>
<keyword evidence="3" id="KW-0804">Transcription</keyword>
<evidence type="ECO:0000313" key="5">
    <source>
        <dbReference type="EMBL" id="GAA6170016.1"/>
    </source>
</evidence>
<keyword evidence="1" id="KW-0805">Transcription regulation</keyword>
<dbReference type="Proteomes" id="UP001465153">
    <property type="component" value="Unassembled WGS sequence"/>
</dbReference>
<dbReference type="SUPFAM" id="SSF46689">
    <property type="entry name" value="Homeodomain-like"/>
    <property type="match status" value="2"/>
</dbReference>
<dbReference type="PANTHER" id="PTHR46796:SF6">
    <property type="entry name" value="ARAC SUBFAMILY"/>
    <property type="match status" value="1"/>
</dbReference>
<evidence type="ECO:0000313" key="6">
    <source>
        <dbReference type="Proteomes" id="UP001465153"/>
    </source>
</evidence>
<proteinExistence type="predicted"/>
<dbReference type="InterPro" id="IPR009057">
    <property type="entry name" value="Homeodomain-like_sf"/>
</dbReference>
<protein>
    <recommendedName>
        <fullName evidence="4">HTH araC/xylS-type domain-containing protein</fullName>
    </recommendedName>
</protein>
<reference evidence="5 6" key="1">
    <citation type="submission" date="2024-04" db="EMBL/GenBank/DDBJ databases">
        <title>Draft genome sequence of Sessilibacter corallicola NBRC 116591.</title>
        <authorList>
            <person name="Miyakawa T."/>
            <person name="Kusuya Y."/>
            <person name="Miura T."/>
        </authorList>
    </citation>
    <scope>NUCLEOTIDE SEQUENCE [LARGE SCALE GENOMIC DNA]</scope>
    <source>
        <strain evidence="5 6">KU-00831-HH</strain>
    </source>
</reference>
<dbReference type="EMBL" id="BAABWN010000018">
    <property type="protein sequence ID" value="GAA6170016.1"/>
    <property type="molecule type" value="Genomic_DNA"/>
</dbReference>
<evidence type="ECO:0000259" key="4">
    <source>
        <dbReference type="PROSITE" id="PS01124"/>
    </source>
</evidence>
<sequence>MLYSQHLCQNPEPVRLANTNDVSIELLPCAAYSVSYTSNESGIGFAFDSQKGTHALGTDRRHRFYRPANSLALVPAGCDVFSESEQGGEYLRVLMSPERLSMINNTQPSNPTANPHCITIAQTVRRHLIGGVVIEALQLDELCESIIDNLSTSIPSRVSPFNKQQLRNLEEFIDAHLTQNLTVATLSQVIPCSVGHFSRRFKASLGTSPFDYVIQRRLTHARQYIRHTQRSLGDIALLCGFTSHAHMSMVFRKSLGISPSQLRKE</sequence>
<evidence type="ECO:0000256" key="1">
    <source>
        <dbReference type="ARBA" id="ARBA00023015"/>
    </source>
</evidence>
<dbReference type="PANTHER" id="PTHR46796">
    <property type="entry name" value="HTH-TYPE TRANSCRIPTIONAL ACTIVATOR RHAS-RELATED"/>
    <property type="match status" value="1"/>
</dbReference>
<evidence type="ECO:0000256" key="3">
    <source>
        <dbReference type="ARBA" id="ARBA00023163"/>
    </source>
</evidence>
<name>A0ABQ0AED3_9GAMM</name>
<dbReference type="SMART" id="SM00342">
    <property type="entry name" value="HTH_ARAC"/>
    <property type="match status" value="1"/>
</dbReference>
<keyword evidence="2" id="KW-0238">DNA-binding</keyword>
<feature type="domain" description="HTH araC/xylS-type" evidence="4">
    <location>
        <begin position="167"/>
        <end position="265"/>
    </location>
</feature>
<dbReference type="Gene3D" id="1.10.10.60">
    <property type="entry name" value="Homeodomain-like"/>
    <property type="match status" value="1"/>
</dbReference>
<organism evidence="5 6">
    <name type="scientific">Sessilibacter corallicola</name>
    <dbReference type="NCBI Taxonomy" id="2904075"/>
    <lineage>
        <taxon>Bacteria</taxon>
        <taxon>Pseudomonadati</taxon>
        <taxon>Pseudomonadota</taxon>
        <taxon>Gammaproteobacteria</taxon>
        <taxon>Cellvibrionales</taxon>
        <taxon>Cellvibrionaceae</taxon>
        <taxon>Sessilibacter</taxon>
    </lineage>
</organism>
<comment type="caution">
    <text evidence="5">The sequence shown here is derived from an EMBL/GenBank/DDBJ whole genome shotgun (WGS) entry which is preliminary data.</text>
</comment>
<dbReference type="InterPro" id="IPR018060">
    <property type="entry name" value="HTH_AraC"/>
</dbReference>